<name>A0A3M9NLT9_9BACT</name>
<dbReference type="SUPFAM" id="SSF56731">
    <property type="entry name" value="DNA primase core"/>
    <property type="match status" value="1"/>
</dbReference>
<keyword evidence="1" id="KW-0479">Metal-binding</keyword>
<dbReference type="GO" id="GO:0005737">
    <property type="term" value="C:cytoplasm"/>
    <property type="evidence" value="ECO:0007669"/>
    <property type="project" value="TreeGrafter"/>
</dbReference>
<dbReference type="AlphaFoldDB" id="A0A3M9NLT9"/>
<keyword evidence="6" id="KW-1185">Reference proteome</keyword>
<dbReference type="PANTHER" id="PTHR30313">
    <property type="entry name" value="DNA PRIMASE"/>
    <property type="match status" value="1"/>
</dbReference>
<evidence type="ECO:0000313" key="5">
    <source>
        <dbReference type="EMBL" id="RNI38752.1"/>
    </source>
</evidence>
<dbReference type="EMBL" id="RJJR01000002">
    <property type="protein sequence ID" value="RNI38752.1"/>
    <property type="molecule type" value="Genomic_DNA"/>
</dbReference>
<dbReference type="InterPro" id="IPR002694">
    <property type="entry name" value="Znf_CHC2"/>
</dbReference>
<dbReference type="GO" id="GO:0003899">
    <property type="term" value="F:DNA-directed RNA polymerase activity"/>
    <property type="evidence" value="ECO:0007669"/>
    <property type="project" value="InterPro"/>
</dbReference>
<evidence type="ECO:0000313" key="6">
    <source>
        <dbReference type="Proteomes" id="UP000267223"/>
    </source>
</evidence>
<reference evidence="5 6" key="1">
    <citation type="submission" date="2018-11" db="EMBL/GenBank/DDBJ databases">
        <title>Draft genome sequence of Ferruginibacter sp. BO-59.</title>
        <authorList>
            <person name="Im W.T."/>
        </authorList>
    </citation>
    <scope>NUCLEOTIDE SEQUENCE [LARGE SCALE GENOMIC DNA]</scope>
    <source>
        <strain evidence="5 6">BO-59</strain>
    </source>
</reference>
<dbReference type="OrthoDB" id="8536512at2"/>
<feature type="domain" description="Zinc finger CHC2-type" evidence="4">
    <location>
        <begin position="23"/>
        <end position="84"/>
    </location>
</feature>
<dbReference type="GO" id="GO:0008270">
    <property type="term" value="F:zinc ion binding"/>
    <property type="evidence" value="ECO:0007669"/>
    <property type="project" value="UniProtKB-KW"/>
</dbReference>
<protein>
    <submittedName>
        <fullName evidence="5">DNA primase</fullName>
    </submittedName>
</protein>
<comment type="caution">
    <text evidence="5">The sequence shown here is derived from an EMBL/GenBank/DDBJ whole genome shotgun (WGS) entry which is preliminary data.</text>
</comment>
<proteinExistence type="predicted"/>
<keyword evidence="2" id="KW-0863">Zinc-finger</keyword>
<dbReference type="Gene3D" id="3.40.1360.10">
    <property type="match status" value="1"/>
</dbReference>
<organism evidence="5 6">
    <name type="scientific">Hanamia caeni</name>
    <dbReference type="NCBI Taxonomy" id="2294116"/>
    <lineage>
        <taxon>Bacteria</taxon>
        <taxon>Pseudomonadati</taxon>
        <taxon>Bacteroidota</taxon>
        <taxon>Chitinophagia</taxon>
        <taxon>Chitinophagales</taxon>
        <taxon>Chitinophagaceae</taxon>
        <taxon>Hanamia</taxon>
    </lineage>
</organism>
<accession>A0A3M9NLT9</accession>
<dbReference type="GO" id="GO:0003677">
    <property type="term" value="F:DNA binding"/>
    <property type="evidence" value="ECO:0007669"/>
    <property type="project" value="InterPro"/>
</dbReference>
<keyword evidence="3" id="KW-0862">Zinc</keyword>
<evidence type="ECO:0000256" key="3">
    <source>
        <dbReference type="ARBA" id="ARBA00022833"/>
    </source>
</evidence>
<dbReference type="SUPFAM" id="SSF57783">
    <property type="entry name" value="Zinc beta-ribbon"/>
    <property type="match status" value="1"/>
</dbReference>
<dbReference type="Pfam" id="PF13155">
    <property type="entry name" value="Toprim_2"/>
    <property type="match status" value="1"/>
</dbReference>
<gene>
    <name evidence="5" type="ORF">EFY79_03580</name>
</gene>
<dbReference type="GO" id="GO:0006269">
    <property type="term" value="P:DNA replication, synthesis of primer"/>
    <property type="evidence" value="ECO:0007669"/>
    <property type="project" value="TreeGrafter"/>
</dbReference>
<dbReference type="PANTHER" id="PTHR30313:SF2">
    <property type="entry name" value="DNA PRIMASE"/>
    <property type="match status" value="1"/>
</dbReference>
<dbReference type="InterPro" id="IPR036977">
    <property type="entry name" value="DNA_primase_Znf_CHC2"/>
</dbReference>
<evidence type="ECO:0000259" key="4">
    <source>
        <dbReference type="Pfam" id="PF01807"/>
    </source>
</evidence>
<evidence type="ECO:0000256" key="1">
    <source>
        <dbReference type="ARBA" id="ARBA00022723"/>
    </source>
</evidence>
<evidence type="ECO:0000256" key="2">
    <source>
        <dbReference type="ARBA" id="ARBA00022771"/>
    </source>
</evidence>
<dbReference type="InterPro" id="IPR050219">
    <property type="entry name" value="DnaG_primase"/>
</dbReference>
<dbReference type="RefSeq" id="WP_123119315.1">
    <property type="nucleotide sequence ID" value="NZ_RJJR01000002.1"/>
</dbReference>
<dbReference type="Gene3D" id="3.90.580.10">
    <property type="entry name" value="Zinc finger, CHC2-type domain"/>
    <property type="match status" value="1"/>
</dbReference>
<sequence>MNCEQANQIDLVDYLHSIGHEPSKIRGNDYWYHSPLRDEKEPSFKINRNKNVWYDHGLGKGGTLVDFTIEYYHCNNVAEALQNLSFFQGRNLFQNSCNRPPFHSYEHNTFPDDTRETAIRIIAAKQPIQNPILCRYLKQRKIEKNIANKYCYEIQFTNVSNDKTYIAIGFKNNAGGYELRNEYFKGSSSPKYITYLDNGANKVTVFEGFFDFMSYQTIHQNQQQKLTNFLVLNSLSFFERSLLLMEKHQSIHLYLDQDEAGRKNTKQALKRSPNFKDESKLYKGYKDLNDWLSNFGRLKMQKNVRPSVHRRL</sequence>
<dbReference type="Pfam" id="PF01807">
    <property type="entry name" value="Zn_ribbon_DnaG"/>
    <property type="match status" value="1"/>
</dbReference>
<dbReference type="Proteomes" id="UP000267223">
    <property type="component" value="Unassembled WGS sequence"/>
</dbReference>